<keyword evidence="3" id="KW-1185">Reference proteome</keyword>
<name>A0AAF0UYM3_SOLVR</name>
<gene>
    <name evidence="2" type="ORF">MTR67_048297</name>
</gene>
<protein>
    <submittedName>
        <fullName evidence="2">Uncharacterized protein</fullName>
    </submittedName>
</protein>
<evidence type="ECO:0000256" key="1">
    <source>
        <dbReference type="SAM" id="MobiDB-lite"/>
    </source>
</evidence>
<dbReference type="AlphaFoldDB" id="A0AAF0UYM3"/>
<dbReference type="Proteomes" id="UP001234989">
    <property type="component" value="Chromosome 11"/>
</dbReference>
<evidence type="ECO:0000313" key="3">
    <source>
        <dbReference type="Proteomes" id="UP001234989"/>
    </source>
</evidence>
<feature type="region of interest" description="Disordered" evidence="1">
    <location>
        <begin position="1"/>
        <end position="31"/>
    </location>
</feature>
<reference evidence="2" key="1">
    <citation type="submission" date="2023-08" db="EMBL/GenBank/DDBJ databases">
        <title>A de novo genome assembly of Solanum verrucosum Schlechtendal, a Mexican diploid species geographically isolated from the other diploid A-genome species in potato relatives.</title>
        <authorList>
            <person name="Hosaka K."/>
        </authorList>
    </citation>
    <scope>NUCLEOTIDE SEQUENCE</scope>
    <source>
        <tissue evidence="2">Young leaves</tissue>
    </source>
</reference>
<organism evidence="2 3">
    <name type="scientific">Solanum verrucosum</name>
    <dbReference type="NCBI Taxonomy" id="315347"/>
    <lineage>
        <taxon>Eukaryota</taxon>
        <taxon>Viridiplantae</taxon>
        <taxon>Streptophyta</taxon>
        <taxon>Embryophyta</taxon>
        <taxon>Tracheophyta</taxon>
        <taxon>Spermatophyta</taxon>
        <taxon>Magnoliopsida</taxon>
        <taxon>eudicotyledons</taxon>
        <taxon>Gunneridae</taxon>
        <taxon>Pentapetalae</taxon>
        <taxon>asterids</taxon>
        <taxon>lamiids</taxon>
        <taxon>Solanales</taxon>
        <taxon>Solanaceae</taxon>
        <taxon>Solanoideae</taxon>
        <taxon>Solaneae</taxon>
        <taxon>Solanum</taxon>
    </lineage>
</organism>
<accession>A0AAF0UYM3</accession>
<sequence length="31" mass="3428">MFQNIEDAEGKSRTAMNQTKGRNAECIGDPD</sequence>
<proteinExistence type="predicted"/>
<dbReference type="EMBL" id="CP133622">
    <property type="protein sequence ID" value="WMV54912.1"/>
    <property type="molecule type" value="Genomic_DNA"/>
</dbReference>
<evidence type="ECO:0000313" key="2">
    <source>
        <dbReference type="EMBL" id="WMV54912.1"/>
    </source>
</evidence>